<dbReference type="RefSeq" id="WP_116882835.1">
    <property type="nucleotide sequence ID" value="NZ_CABMMC010000070.1"/>
</dbReference>
<comment type="subcellular location">
    <subcellularLocation>
        <location evidence="1">Cytoplasm</location>
    </subcellularLocation>
</comment>
<dbReference type="InterPro" id="IPR027417">
    <property type="entry name" value="P-loop_NTPase"/>
</dbReference>
<keyword evidence="6" id="KW-0479">Metal-binding</keyword>
<evidence type="ECO:0000256" key="9">
    <source>
        <dbReference type="ARBA" id="ARBA00022842"/>
    </source>
</evidence>
<evidence type="ECO:0000256" key="4">
    <source>
        <dbReference type="ARBA" id="ARBA00022490"/>
    </source>
</evidence>
<dbReference type="GO" id="GO:0046872">
    <property type="term" value="F:metal ion binding"/>
    <property type="evidence" value="ECO:0007669"/>
    <property type="project" value="UniProtKB-KW"/>
</dbReference>
<name>A0A2U1B9B7_9BACT</name>
<dbReference type="GO" id="GO:0005737">
    <property type="term" value="C:cytoplasm"/>
    <property type="evidence" value="ECO:0007669"/>
    <property type="project" value="UniProtKB-SubCell"/>
</dbReference>
<keyword evidence="12" id="KW-1185">Reference proteome</keyword>
<evidence type="ECO:0000256" key="3">
    <source>
        <dbReference type="ARBA" id="ARBA00019010"/>
    </source>
</evidence>
<keyword evidence="7" id="KW-0547">Nucleotide-binding</keyword>
<dbReference type="InterPro" id="IPR003442">
    <property type="entry name" value="T6A_TsaE"/>
</dbReference>
<evidence type="ECO:0000256" key="7">
    <source>
        <dbReference type="ARBA" id="ARBA00022741"/>
    </source>
</evidence>
<dbReference type="AlphaFoldDB" id="A0A2U1B9B7"/>
<accession>A0A2U1B9B7</accession>
<dbReference type="Gene3D" id="3.40.50.300">
    <property type="entry name" value="P-loop containing nucleotide triphosphate hydrolases"/>
    <property type="match status" value="1"/>
</dbReference>
<evidence type="ECO:0000256" key="10">
    <source>
        <dbReference type="ARBA" id="ARBA00032441"/>
    </source>
</evidence>
<dbReference type="Pfam" id="PF02367">
    <property type="entry name" value="TsaE"/>
    <property type="match status" value="1"/>
</dbReference>
<organism evidence="11 12">
    <name type="scientific">Victivallis vadensis</name>
    <dbReference type="NCBI Taxonomy" id="172901"/>
    <lineage>
        <taxon>Bacteria</taxon>
        <taxon>Pseudomonadati</taxon>
        <taxon>Lentisphaerota</taxon>
        <taxon>Lentisphaeria</taxon>
        <taxon>Victivallales</taxon>
        <taxon>Victivallaceae</taxon>
        <taxon>Victivallis</taxon>
    </lineage>
</organism>
<evidence type="ECO:0000256" key="5">
    <source>
        <dbReference type="ARBA" id="ARBA00022694"/>
    </source>
</evidence>
<evidence type="ECO:0000313" key="11">
    <source>
        <dbReference type="EMBL" id="PVY45268.1"/>
    </source>
</evidence>
<dbReference type="NCBIfam" id="TIGR00150">
    <property type="entry name" value="T6A_YjeE"/>
    <property type="match status" value="1"/>
</dbReference>
<keyword evidence="5" id="KW-0819">tRNA processing</keyword>
<evidence type="ECO:0000256" key="8">
    <source>
        <dbReference type="ARBA" id="ARBA00022840"/>
    </source>
</evidence>
<comment type="similarity">
    <text evidence="2">Belongs to the TsaE family.</text>
</comment>
<comment type="caution">
    <text evidence="11">The sequence shown here is derived from an EMBL/GenBank/DDBJ whole genome shotgun (WGS) entry which is preliminary data.</text>
</comment>
<reference evidence="11 12" key="1">
    <citation type="submission" date="2018-04" db="EMBL/GenBank/DDBJ databases">
        <title>Genomic Encyclopedia of Type Strains, Phase IV (KMG-IV): sequencing the most valuable type-strain genomes for metagenomic binning, comparative biology and taxonomic classification.</title>
        <authorList>
            <person name="Goeker M."/>
        </authorList>
    </citation>
    <scope>NUCLEOTIDE SEQUENCE [LARGE SCALE GENOMIC DNA]</scope>
    <source>
        <strain evidence="11 12">DSM 14823</strain>
    </source>
</reference>
<dbReference type="GeneID" id="78294162"/>
<dbReference type="EMBL" id="QEKH01000003">
    <property type="protein sequence ID" value="PVY45268.1"/>
    <property type="molecule type" value="Genomic_DNA"/>
</dbReference>
<evidence type="ECO:0000256" key="2">
    <source>
        <dbReference type="ARBA" id="ARBA00007599"/>
    </source>
</evidence>
<sequence length="145" mass="15789">MNIDRKLLSHSESETEAFAETLAKELPRGRVLTLDGDLGAGKTVFSRGFARGLGITEPVSSPTYTIIQEYPLPGGGMLYHLDLYRIAGSASALAFGVDEFLDDPDSLALIEWPERIADIIPGDAIQVRIRHISDTEREISVTGNC</sequence>
<gene>
    <name evidence="11" type="ORF">C8D82_103183</name>
</gene>
<evidence type="ECO:0000256" key="1">
    <source>
        <dbReference type="ARBA" id="ARBA00004496"/>
    </source>
</evidence>
<dbReference type="GO" id="GO:0005524">
    <property type="term" value="F:ATP binding"/>
    <property type="evidence" value="ECO:0007669"/>
    <property type="project" value="UniProtKB-KW"/>
</dbReference>
<dbReference type="OrthoDB" id="9815896at2"/>
<keyword evidence="9" id="KW-0460">Magnesium</keyword>
<proteinExistence type="inferred from homology"/>
<dbReference type="PANTHER" id="PTHR33540">
    <property type="entry name" value="TRNA THREONYLCARBAMOYLADENOSINE BIOSYNTHESIS PROTEIN TSAE"/>
    <property type="match status" value="1"/>
</dbReference>
<protein>
    <recommendedName>
        <fullName evidence="3">tRNA threonylcarbamoyladenosine biosynthesis protein TsaE</fullName>
    </recommendedName>
    <alternativeName>
        <fullName evidence="10">t(6)A37 threonylcarbamoyladenosine biosynthesis protein TsaE</fullName>
    </alternativeName>
</protein>
<keyword evidence="8" id="KW-0067">ATP-binding</keyword>
<dbReference type="PANTHER" id="PTHR33540:SF2">
    <property type="entry name" value="TRNA THREONYLCARBAMOYLADENOSINE BIOSYNTHESIS PROTEIN TSAE"/>
    <property type="match status" value="1"/>
</dbReference>
<evidence type="ECO:0000313" key="12">
    <source>
        <dbReference type="Proteomes" id="UP000245959"/>
    </source>
</evidence>
<dbReference type="SUPFAM" id="SSF52540">
    <property type="entry name" value="P-loop containing nucleoside triphosphate hydrolases"/>
    <property type="match status" value="1"/>
</dbReference>
<dbReference type="Proteomes" id="UP000245959">
    <property type="component" value="Unassembled WGS sequence"/>
</dbReference>
<evidence type="ECO:0000256" key="6">
    <source>
        <dbReference type="ARBA" id="ARBA00022723"/>
    </source>
</evidence>
<dbReference type="GO" id="GO:0002949">
    <property type="term" value="P:tRNA threonylcarbamoyladenosine modification"/>
    <property type="evidence" value="ECO:0007669"/>
    <property type="project" value="InterPro"/>
</dbReference>
<keyword evidence="4" id="KW-0963">Cytoplasm</keyword>